<gene>
    <name evidence="6" type="ORF">D7Z94_11705</name>
</gene>
<dbReference type="PANTHER" id="PTHR12714">
    <property type="entry name" value="PROTEIN-S ISOPRENYLCYSTEINE O-METHYLTRANSFERASE"/>
    <property type="match status" value="1"/>
</dbReference>
<evidence type="ECO:0000256" key="5">
    <source>
        <dbReference type="SAM" id="Phobius"/>
    </source>
</evidence>
<accession>A0A3B0CBR0</accession>
<keyword evidence="7" id="KW-1185">Reference proteome</keyword>
<evidence type="ECO:0000256" key="3">
    <source>
        <dbReference type="ARBA" id="ARBA00022989"/>
    </source>
</evidence>
<keyword evidence="6" id="KW-0808">Transferase</keyword>
<evidence type="ECO:0000313" key="6">
    <source>
        <dbReference type="EMBL" id="RKN81569.1"/>
    </source>
</evidence>
<reference evidence="6 7" key="1">
    <citation type="submission" date="2018-10" db="EMBL/GenBank/DDBJ databases">
        <title>Ulvibacterium marinum gen. nov., sp. nov., a novel marine bacterium of the family Flavobacteriaceae, isolated from a culture of the green alga Ulva prolifera.</title>
        <authorList>
            <person name="Zhang Z."/>
        </authorList>
    </citation>
    <scope>NUCLEOTIDE SEQUENCE [LARGE SCALE GENOMIC DNA]</scope>
    <source>
        <strain evidence="6 7">CCMM003</strain>
    </source>
</reference>
<keyword evidence="2 5" id="KW-0812">Transmembrane</keyword>
<evidence type="ECO:0000256" key="2">
    <source>
        <dbReference type="ARBA" id="ARBA00022692"/>
    </source>
</evidence>
<protein>
    <submittedName>
        <fullName evidence="6">Isoprenylcysteine carboxylmethyltransferase family protein</fullName>
    </submittedName>
</protein>
<dbReference type="PANTHER" id="PTHR12714:SF24">
    <property type="entry name" value="SLR1182 PROTEIN"/>
    <property type="match status" value="1"/>
</dbReference>
<sequence>MKLKVPPVLVFLSFGLLMYLVTKFLTFGSFDFFGREYLISFLLGMAIIITVLAIFQFYRARTTVDPSNPEKASALVVTGLYKYSRNPMYLAMLLLLLALGLLLGNAFNTLVAAGFVAYMNRFQIIPEEQALLKIFGKEYSRYCINVRRWF</sequence>
<comment type="subcellular location">
    <subcellularLocation>
        <location evidence="1">Endomembrane system</location>
        <topology evidence="1">Multi-pass membrane protein</topology>
    </subcellularLocation>
</comment>
<dbReference type="AlphaFoldDB" id="A0A3B0CBR0"/>
<organism evidence="6 7">
    <name type="scientific">Ulvibacterium marinum</name>
    <dbReference type="NCBI Taxonomy" id="2419782"/>
    <lineage>
        <taxon>Bacteria</taxon>
        <taxon>Pseudomonadati</taxon>
        <taxon>Bacteroidota</taxon>
        <taxon>Flavobacteriia</taxon>
        <taxon>Flavobacteriales</taxon>
        <taxon>Flavobacteriaceae</taxon>
        <taxon>Ulvibacterium</taxon>
    </lineage>
</organism>
<evidence type="ECO:0000313" key="7">
    <source>
        <dbReference type="Proteomes" id="UP000276603"/>
    </source>
</evidence>
<comment type="caution">
    <text evidence="6">The sequence shown here is derived from an EMBL/GenBank/DDBJ whole genome shotgun (WGS) entry which is preliminary data.</text>
</comment>
<dbReference type="Pfam" id="PF04191">
    <property type="entry name" value="PEMT"/>
    <property type="match status" value="1"/>
</dbReference>
<dbReference type="RefSeq" id="WP_120711723.1">
    <property type="nucleotide sequence ID" value="NZ_RBCJ01000002.1"/>
</dbReference>
<proteinExistence type="predicted"/>
<dbReference type="InterPro" id="IPR007318">
    <property type="entry name" value="Phopholipid_MeTrfase"/>
</dbReference>
<evidence type="ECO:0000256" key="1">
    <source>
        <dbReference type="ARBA" id="ARBA00004127"/>
    </source>
</evidence>
<feature type="transmembrane region" description="Helical" evidence="5">
    <location>
        <begin position="37"/>
        <end position="58"/>
    </location>
</feature>
<evidence type="ECO:0000256" key="4">
    <source>
        <dbReference type="ARBA" id="ARBA00023136"/>
    </source>
</evidence>
<dbReference type="OrthoDB" id="9809773at2"/>
<feature type="transmembrane region" description="Helical" evidence="5">
    <location>
        <begin position="89"/>
        <end position="118"/>
    </location>
</feature>
<dbReference type="Proteomes" id="UP000276603">
    <property type="component" value="Unassembled WGS sequence"/>
</dbReference>
<dbReference type="GO" id="GO:0032259">
    <property type="term" value="P:methylation"/>
    <property type="evidence" value="ECO:0007669"/>
    <property type="project" value="UniProtKB-KW"/>
</dbReference>
<dbReference type="Gene3D" id="1.20.120.1630">
    <property type="match status" value="1"/>
</dbReference>
<keyword evidence="4 5" id="KW-0472">Membrane</keyword>
<keyword evidence="3 5" id="KW-1133">Transmembrane helix</keyword>
<dbReference type="GO" id="GO:0008168">
    <property type="term" value="F:methyltransferase activity"/>
    <property type="evidence" value="ECO:0007669"/>
    <property type="project" value="UniProtKB-KW"/>
</dbReference>
<feature type="transmembrane region" description="Helical" evidence="5">
    <location>
        <begin position="6"/>
        <end position="25"/>
    </location>
</feature>
<keyword evidence="6" id="KW-0489">Methyltransferase</keyword>
<dbReference type="GO" id="GO:0012505">
    <property type="term" value="C:endomembrane system"/>
    <property type="evidence" value="ECO:0007669"/>
    <property type="project" value="UniProtKB-SubCell"/>
</dbReference>
<dbReference type="EMBL" id="RBCJ01000002">
    <property type="protein sequence ID" value="RKN81569.1"/>
    <property type="molecule type" value="Genomic_DNA"/>
</dbReference>
<name>A0A3B0CBR0_9FLAO</name>